<dbReference type="Pfam" id="PF01344">
    <property type="entry name" value="Kelch_1"/>
    <property type="match status" value="2"/>
</dbReference>
<comment type="caution">
    <text evidence="4">The sequence shown here is derived from an EMBL/GenBank/DDBJ whole genome shotgun (WGS) entry which is preliminary data.</text>
</comment>
<evidence type="ECO:0000256" key="1">
    <source>
        <dbReference type="ARBA" id="ARBA00022441"/>
    </source>
</evidence>
<keyword evidence="2" id="KW-0677">Repeat</keyword>
<dbReference type="OrthoDB" id="10251809at2759"/>
<dbReference type="SUPFAM" id="SSF54695">
    <property type="entry name" value="POZ domain"/>
    <property type="match status" value="1"/>
</dbReference>
<dbReference type="Pfam" id="PF07707">
    <property type="entry name" value="BACK"/>
    <property type="match status" value="1"/>
</dbReference>
<dbReference type="Gene3D" id="3.30.710.10">
    <property type="entry name" value="Potassium Channel Kv1.1, Chain A"/>
    <property type="match status" value="1"/>
</dbReference>
<feature type="domain" description="BTB" evidence="3">
    <location>
        <begin position="276"/>
        <end position="343"/>
    </location>
</feature>
<evidence type="ECO:0000313" key="4">
    <source>
        <dbReference type="EMBL" id="GMH48277.1"/>
    </source>
</evidence>
<sequence>MSTSRTTTTATPRDRHIAVVINDSMYIFGGFDGTSRTNSLHSYHFPSATWTQINEDNAPSARHSHAGVVRGEGMYVFGGYDGSYRSDFYCFDTAGGGWSVVPSTGRIPRARYRSTCCTYNNFMYVFGGHDGTRHLNDVHCYDFEAGMWSMVVTEGMGPVPRDSHVSVVHGVSMYVFGGSTGASMNDFHELRLDTCRWNPVLSGRGVGDPHGQPGHRFCHVGVVDKDSMLIFGGYDGTNRLNDFWEFRFGTDLTACEVPPATILSDLRAFVGSESLSDITFLVERSEVHAHKIMLMRCSYFRAMLEGGFRESTEQRTIPIQGVRKVIFMALLEYLYTDFVDLDLEIAMELFQAADQFGVERLKMICEHKMLGSITVENAATVFHAADVHTARGLREKSLNFILANFEAVSKSKSFEEMARENVELVLQILKLR</sequence>
<evidence type="ECO:0000256" key="2">
    <source>
        <dbReference type="ARBA" id="ARBA00022737"/>
    </source>
</evidence>
<accession>A0A9W6ZBJ4</accession>
<dbReference type="Proteomes" id="UP001165122">
    <property type="component" value="Unassembled WGS sequence"/>
</dbReference>
<dbReference type="CDD" id="cd14733">
    <property type="entry name" value="BACK"/>
    <property type="match status" value="1"/>
</dbReference>
<dbReference type="InterPro" id="IPR006652">
    <property type="entry name" value="Kelch_1"/>
</dbReference>
<dbReference type="InterPro" id="IPR011705">
    <property type="entry name" value="BACK"/>
</dbReference>
<name>A0A9W6ZBJ4_9STRA</name>
<reference evidence="5" key="1">
    <citation type="journal article" date="2023" name="Commun. Biol.">
        <title>Genome analysis of Parmales, the sister group of diatoms, reveals the evolutionary specialization of diatoms from phago-mixotrophs to photoautotrophs.</title>
        <authorList>
            <person name="Ban H."/>
            <person name="Sato S."/>
            <person name="Yoshikawa S."/>
            <person name="Yamada K."/>
            <person name="Nakamura Y."/>
            <person name="Ichinomiya M."/>
            <person name="Sato N."/>
            <person name="Blanc-Mathieu R."/>
            <person name="Endo H."/>
            <person name="Kuwata A."/>
            <person name="Ogata H."/>
        </authorList>
    </citation>
    <scope>NUCLEOTIDE SEQUENCE [LARGE SCALE GENOMIC DNA]</scope>
    <source>
        <strain evidence="5">NIES 3700</strain>
    </source>
</reference>
<dbReference type="InterPro" id="IPR000210">
    <property type="entry name" value="BTB/POZ_dom"/>
</dbReference>
<dbReference type="InterPro" id="IPR051568">
    <property type="entry name" value="LZTR1/Attractin"/>
</dbReference>
<dbReference type="InterPro" id="IPR011333">
    <property type="entry name" value="SKP1/BTB/POZ_sf"/>
</dbReference>
<dbReference type="PANTHER" id="PTHR46376">
    <property type="entry name" value="LEUCINE-ZIPPER-LIKE TRANSCRIPTIONAL REGULATOR 1"/>
    <property type="match status" value="1"/>
</dbReference>
<keyword evidence="1" id="KW-0880">Kelch repeat</keyword>
<gene>
    <name evidence="4" type="ORF">TrLO_g15262</name>
</gene>
<dbReference type="PROSITE" id="PS50097">
    <property type="entry name" value="BTB"/>
    <property type="match status" value="1"/>
</dbReference>
<proteinExistence type="predicted"/>
<dbReference type="InterPro" id="IPR015915">
    <property type="entry name" value="Kelch-typ_b-propeller"/>
</dbReference>
<dbReference type="Gene3D" id="1.25.40.420">
    <property type="match status" value="1"/>
</dbReference>
<dbReference type="SMART" id="SM00225">
    <property type="entry name" value="BTB"/>
    <property type="match status" value="1"/>
</dbReference>
<dbReference type="Pfam" id="PF00651">
    <property type="entry name" value="BTB"/>
    <property type="match status" value="1"/>
</dbReference>
<dbReference type="EMBL" id="BRXW01000365">
    <property type="protein sequence ID" value="GMH48277.1"/>
    <property type="molecule type" value="Genomic_DNA"/>
</dbReference>
<dbReference type="GO" id="GO:0005794">
    <property type="term" value="C:Golgi apparatus"/>
    <property type="evidence" value="ECO:0007669"/>
    <property type="project" value="TreeGrafter"/>
</dbReference>
<dbReference type="PANTHER" id="PTHR46376:SF1">
    <property type="entry name" value="LEUCINE-ZIPPER-LIKE TRANSCRIPTIONAL REGULATOR 1"/>
    <property type="match status" value="1"/>
</dbReference>
<dbReference type="AlphaFoldDB" id="A0A9W6ZBJ4"/>
<evidence type="ECO:0000313" key="5">
    <source>
        <dbReference type="Proteomes" id="UP001165122"/>
    </source>
</evidence>
<dbReference type="SMART" id="SM00612">
    <property type="entry name" value="Kelch"/>
    <property type="match status" value="3"/>
</dbReference>
<dbReference type="Pfam" id="PF24681">
    <property type="entry name" value="Kelch_KLHDC2_KLHL20_DRC7"/>
    <property type="match status" value="1"/>
</dbReference>
<protein>
    <recommendedName>
        <fullName evidence="3">BTB domain-containing protein</fullName>
    </recommendedName>
</protein>
<evidence type="ECO:0000259" key="3">
    <source>
        <dbReference type="PROSITE" id="PS50097"/>
    </source>
</evidence>
<dbReference type="Gene3D" id="2.120.10.80">
    <property type="entry name" value="Kelch-type beta propeller"/>
    <property type="match status" value="2"/>
</dbReference>
<organism evidence="4 5">
    <name type="scientific">Triparma laevis f. longispina</name>
    <dbReference type="NCBI Taxonomy" id="1714387"/>
    <lineage>
        <taxon>Eukaryota</taxon>
        <taxon>Sar</taxon>
        <taxon>Stramenopiles</taxon>
        <taxon>Ochrophyta</taxon>
        <taxon>Bolidophyceae</taxon>
        <taxon>Parmales</taxon>
        <taxon>Triparmaceae</taxon>
        <taxon>Triparma</taxon>
    </lineage>
</organism>
<dbReference type="SUPFAM" id="SSF117281">
    <property type="entry name" value="Kelch motif"/>
    <property type="match status" value="1"/>
</dbReference>
<keyword evidence="5" id="KW-1185">Reference proteome</keyword>